<keyword evidence="11" id="KW-1185">Reference proteome</keyword>
<evidence type="ECO:0000256" key="4">
    <source>
        <dbReference type="ARBA" id="ARBA00022729"/>
    </source>
</evidence>
<evidence type="ECO:0000256" key="3">
    <source>
        <dbReference type="ARBA" id="ARBA00022723"/>
    </source>
</evidence>
<dbReference type="GO" id="GO:0004130">
    <property type="term" value="F:cytochrome-c peroxidase activity"/>
    <property type="evidence" value="ECO:0007669"/>
    <property type="project" value="UniProtKB-EC"/>
</dbReference>
<dbReference type="InterPro" id="IPR036909">
    <property type="entry name" value="Cyt_c-like_dom_sf"/>
</dbReference>
<dbReference type="Pfam" id="PF03150">
    <property type="entry name" value="CCP_MauG"/>
    <property type="match status" value="1"/>
</dbReference>
<reference evidence="10 11" key="1">
    <citation type="submission" date="2020-03" db="EMBL/GenBank/DDBJ databases">
        <title>Genomic Encyclopedia of Type Strains, Phase IV (KMG-IV): sequencing the most valuable type-strain genomes for metagenomic binning, comparative biology and taxonomic classification.</title>
        <authorList>
            <person name="Goeker M."/>
        </authorList>
    </citation>
    <scope>NUCLEOTIDE SEQUENCE [LARGE SCALE GENOMIC DNA]</scope>
    <source>
        <strain evidence="10 11">DSM 101599</strain>
    </source>
</reference>
<accession>A0ABX0UBS8</accession>
<keyword evidence="2 7" id="KW-0349">Heme</keyword>
<comment type="subcellular location">
    <subcellularLocation>
        <location evidence="1">Cell envelope</location>
    </subcellularLocation>
</comment>
<organism evidence="10 11">
    <name type="scientific">Wenyingzhuangia heitensis</name>
    <dbReference type="NCBI Taxonomy" id="1487859"/>
    <lineage>
        <taxon>Bacteria</taxon>
        <taxon>Pseudomonadati</taxon>
        <taxon>Bacteroidota</taxon>
        <taxon>Flavobacteriia</taxon>
        <taxon>Flavobacteriales</taxon>
        <taxon>Flavobacteriaceae</taxon>
        <taxon>Wenyingzhuangia</taxon>
    </lineage>
</organism>
<evidence type="ECO:0000313" key="10">
    <source>
        <dbReference type="EMBL" id="NIJ45280.1"/>
    </source>
</evidence>
<gene>
    <name evidence="10" type="ORF">FHR24_001748</name>
</gene>
<feature type="domain" description="Cytochrome c" evidence="9">
    <location>
        <begin position="244"/>
        <end position="391"/>
    </location>
</feature>
<evidence type="ECO:0000256" key="7">
    <source>
        <dbReference type="PROSITE-ProRule" id="PRU00433"/>
    </source>
</evidence>
<evidence type="ECO:0000256" key="2">
    <source>
        <dbReference type="ARBA" id="ARBA00022617"/>
    </source>
</evidence>
<dbReference type="PROSITE" id="PS51257">
    <property type="entry name" value="PROKAR_LIPOPROTEIN"/>
    <property type="match status" value="1"/>
</dbReference>
<evidence type="ECO:0000313" key="11">
    <source>
        <dbReference type="Proteomes" id="UP000745859"/>
    </source>
</evidence>
<name>A0ABX0UBS8_9FLAO</name>
<dbReference type="Proteomes" id="UP000745859">
    <property type="component" value="Unassembled WGS sequence"/>
</dbReference>
<feature type="chain" id="PRO_5047504711" evidence="8">
    <location>
        <begin position="24"/>
        <end position="406"/>
    </location>
</feature>
<dbReference type="Gene3D" id="1.10.760.10">
    <property type="entry name" value="Cytochrome c-like domain"/>
    <property type="match status" value="2"/>
</dbReference>
<evidence type="ECO:0000256" key="8">
    <source>
        <dbReference type="SAM" id="SignalP"/>
    </source>
</evidence>
<dbReference type="InterPro" id="IPR004852">
    <property type="entry name" value="Di-haem_cyt_c_peroxidsae"/>
</dbReference>
<evidence type="ECO:0000256" key="1">
    <source>
        <dbReference type="ARBA" id="ARBA00004196"/>
    </source>
</evidence>
<dbReference type="InterPro" id="IPR009056">
    <property type="entry name" value="Cyt_c-like_dom"/>
</dbReference>
<dbReference type="PANTHER" id="PTHR30600:SF10">
    <property type="entry name" value="BLL6722 PROTEIN"/>
    <property type="match status" value="1"/>
</dbReference>
<proteinExistence type="predicted"/>
<keyword evidence="5 10" id="KW-0560">Oxidoreductase</keyword>
<evidence type="ECO:0000259" key="9">
    <source>
        <dbReference type="PROSITE" id="PS51007"/>
    </source>
</evidence>
<dbReference type="InterPro" id="IPR051395">
    <property type="entry name" value="Cytochrome_c_Peroxidase/MauG"/>
</dbReference>
<keyword evidence="3 7" id="KW-0479">Metal-binding</keyword>
<evidence type="ECO:0000256" key="6">
    <source>
        <dbReference type="ARBA" id="ARBA00023004"/>
    </source>
</evidence>
<dbReference type="SUPFAM" id="SSF46626">
    <property type="entry name" value="Cytochrome c"/>
    <property type="match status" value="2"/>
</dbReference>
<dbReference type="PANTHER" id="PTHR30600">
    <property type="entry name" value="CYTOCHROME C PEROXIDASE-RELATED"/>
    <property type="match status" value="1"/>
</dbReference>
<feature type="signal peptide" evidence="8">
    <location>
        <begin position="1"/>
        <end position="23"/>
    </location>
</feature>
<dbReference type="RefSeq" id="WP_167187041.1">
    <property type="nucleotide sequence ID" value="NZ_JAASQL010000002.1"/>
</dbReference>
<comment type="caution">
    <text evidence="10">The sequence shown here is derived from an EMBL/GenBank/DDBJ whole genome shotgun (WGS) entry which is preliminary data.</text>
</comment>
<keyword evidence="10" id="KW-0575">Peroxidase</keyword>
<keyword evidence="4 8" id="KW-0732">Signal</keyword>
<protein>
    <submittedName>
        <fullName evidence="10">Cytochrome c peroxidase</fullName>
        <ecNumber evidence="10">1.11.1.5</ecNumber>
    </submittedName>
</protein>
<sequence>MKNEKVNLLALLILLFIACSKNNNDITYIQEEPLFKLDLPEEYYNYANIELPNYYKESKFPDAFQFEAVTIYDNTPKDNLITDAGATLGRVLFYDTKLSSNGTISCASCHNFEHGFSDSEILSIGFEGGRTRRHSMGIVNARFYAGGQFFWDERAKTLEDQVLMPFQDDIEMGLTLDELIHIIKNQSYYALLFEDAFGNDNITSDRISKSLAQFIRSIVSVTSKYDKARGDVESPLDDFPNFTAKENEGKKLFYMPRTLTNGESGSCVGCHQTEAFIGPLPVNNFRLTTFATSNGLDLISTTDLGVNEATNNINDIGKFKFPSLKNIAIRPPYMHDGRFSTLEEVIDHYSFGIQNNTALITPLVNSNGEVGQFNFTETEKEALLAFLNTLTDNEMLTDEKYSNPFK</sequence>
<dbReference type="EMBL" id="JAASQL010000002">
    <property type="protein sequence ID" value="NIJ45280.1"/>
    <property type="molecule type" value="Genomic_DNA"/>
</dbReference>
<dbReference type="EC" id="1.11.1.5" evidence="10"/>
<keyword evidence="6 7" id="KW-0408">Iron</keyword>
<evidence type="ECO:0000256" key="5">
    <source>
        <dbReference type="ARBA" id="ARBA00023002"/>
    </source>
</evidence>
<dbReference type="PROSITE" id="PS51007">
    <property type="entry name" value="CYTC"/>
    <property type="match status" value="1"/>
</dbReference>